<evidence type="ECO:0000256" key="3">
    <source>
        <dbReference type="ARBA" id="ARBA00004343"/>
    </source>
</evidence>
<keyword evidence="10" id="KW-0442">Lipid degradation</keyword>
<dbReference type="InterPro" id="IPR029058">
    <property type="entry name" value="AB_hydrolase_fold"/>
</dbReference>
<evidence type="ECO:0000256" key="6">
    <source>
        <dbReference type="ARBA" id="ARBA00013279"/>
    </source>
</evidence>
<evidence type="ECO:0000256" key="15">
    <source>
        <dbReference type="ARBA" id="ARBA00023136"/>
    </source>
</evidence>
<evidence type="ECO:0000256" key="19">
    <source>
        <dbReference type="SAM" id="SignalP"/>
    </source>
</evidence>
<dbReference type="Gene3D" id="3.40.50.1820">
    <property type="entry name" value="alpha/beta hydrolase"/>
    <property type="match status" value="1"/>
</dbReference>
<dbReference type="GO" id="GO:0004620">
    <property type="term" value="F:phospholipase activity"/>
    <property type="evidence" value="ECO:0007669"/>
    <property type="project" value="TreeGrafter"/>
</dbReference>
<protein>
    <recommendedName>
        <fullName evidence="6">triacylglycerol lipase</fullName>
        <ecNumber evidence="6">3.1.1.3</ecNumber>
    </recommendedName>
    <alternativeName>
        <fullName evidence="18">Autophagy-related protein 15</fullName>
    </alternativeName>
</protein>
<dbReference type="InterPro" id="IPR002921">
    <property type="entry name" value="Fungal_lipase-type"/>
</dbReference>
<name>A0A0D0AA42_9AGAM</name>
<feature type="chain" id="PRO_5002218560" description="triacylglycerol lipase" evidence="19">
    <location>
        <begin position="22"/>
        <end position="435"/>
    </location>
</feature>
<evidence type="ECO:0000256" key="2">
    <source>
        <dbReference type="ARBA" id="ARBA00004270"/>
    </source>
</evidence>
<comment type="subunit">
    <text evidence="5">Binds to both phosphatidylinositol (PI) and phosphatidylinositol 3,5-bisphosphate (PIP2).</text>
</comment>
<keyword evidence="16" id="KW-0325">Glycoprotein</keyword>
<evidence type="ECO:0000256" key="17">
    <source>
        <dbReference type="ARBA" id="ARBA00024663"/>
    </source>
</evidence>
<feature type="domain" description="Fungal lipase-type" evidence="20">
    <location>
        <begin position="255"/>
        <end position="287"/>
    </location>
</feature>
<proteinExistence type="inferred from homology"/>
<evidence type="ECO:0000256" key="14">
    <source>
        <dbReference type="ARBA" id="ARBA00023098"/>
    </source>
</evidence>
<evidence type="ECO:0000313" key="22">
    <source>
        <dbReference type="Proteomes" id="UP000054018"/>
    </source>
</evidence>
<dbReference type="Proteomes" id="UP000054018">
    <property type="component" value="Unassembled WGS sequence"/>
</dbReference>
<dbReference type="Pfam" id="PF01764">
    <property type="entry name" value="Lipase_3"/>
    <property type="match status" value="1"/>
</dbReference>
<comment type="function">
    <text evidence="17">Lipase which is essential for lysis of subvacuolar cytoplasm to vacuole targeted bodies and intravacuolar autophagic bodies. Involved in the lysis of intravacuolar multivesicular body (MVB) vesicles. The intravacuolar membrane disintegration by ATG15 is critical to life span extension.</text>
</comment>
<keyword evidence="8" id="KW-0967">Endosome</keyword>
<reference evidence="22" key="2">
    <citation type="submission" date="2015-01" db="EMBL/GenBank/DDBJ databases">
        <title>Evolutionary Origins and Diversification of the Mycorrhizal Mutualists.</title>
        <authorList>
            <consortium name="DOE Joint Genome Institute"/>
            <consortium name="Mycorrhizal Genomics Consortium"/>
            <person name="Kohler A."/>
            <person name="Kuo A."/>
            <person name="Nagy L.G."/>
            <person name="Floudas D."/>
            <person name="Copeland A."/>
            <person name="Barry K.W."/>
            <person name="Cichocki N."/>
            <person name="Veneault-Fourrey C."/>
            <person name="LaButti K."/>
            <person name="Lindquist E.A."/>
            <person name="Lipzen A."/>
            <person name="Lundell T."/>
            <person name="Morin E."/>
            <person name="Murat C."/>
            <person name="Riley R."/>
            <person name="Ohm R."/>
            <person name="Sun H."/>
            <person name="Tunlid A."/>
            <person name="Henrissat B."/>
            <person name="Grigoriev I.V."/>
            <person name="Hibbett D.S."/>
            <person name="Martin F."/>
        </authorList>
    </citation>
    <scope>NUCLEOTIDE SEQUENCE [LARGE SCALE GENOMIC DNA]</scope>
    <source>
        <strain evidence="22">441</strain>
    </source>
</reference>
<evidence type="ECO:0000256" key="13">
    <source>
        <dbReference type="ARBA" id="ARBA00023006"/>
    </source>
</evidence>
<dbReference type="AlphaFoldDB" id="A0A0D0AA42"/>
<evidence type="ECO:0000256" key="12">
    <source>
        <dbReference type="ARBA" id="ARBA00022989"/>
    </source>
</evidence>
<keyword evidence="15" id="KW-0472">Membrane</keyword>
<sequence length="435" mass="48175">MQRNALTLIYIYLLWLGVAVADESSPQTHLGLGDVEASTLTFQLTGEYVTAIRPEADNEIELLYDPLSTSSTSTLKAIPTAVYRPESYEAIDRARTSSQTEAKSIPIQWHETWVLGPDVTDRHTLRQLARMSSNAYHLPGQKQWRDLDPSWNINNSFPFGWDNAEDGFRGFVFQSEDNSTVVLSIKGTTLQGPTSRKDKLNDNLLFSCCCARVDFSWIFSTVCNCYSWSPLHNRCDDPCLSAALVRESLFYSIGTKLVRDLRVLYPFANIWLVGHSLGGSLASLLGSTFGLPAVAFEAPGERMAAHRLHLPLPPLNFPSALPRVPVTHVYNNADPIPQGACTGVASPCAQVGYALETRCHLGKTIVYDTVGRLGWHVGVRNHGIDALILDVLDAEGPWPDGEAGEEREVPTAREEAECVDCFKWEFGHFKKHPIG</sequence>
<dbReference type="GO" id="GO:0005775">
    <property type="term" value="C:vacuolar lumen"/>
    <property type="evidence" value="ECO:0007669"/>
    <property type="project" value="TreeGrafter"/>
</dbReference>
<dbReference type="InterPro" id="IPR050805">
    <property type="entry name" value="ATG15_Lipase"/>
</dbReference>
<comment type="catalytic activity">
    <reaction evidence="1">
        <text>a triacylglycerol + H2O = a diacylglycerol + a fatty acid + H(+)</text>
        <dbReference type="Rhea" id="RHEA:12044"/>
        <dbReference type="ChEBI" id="CHEBI:15377"/>
        <dbReference type="ChEBI" id="CHEBI:15378"/>
        <dbReference type="ChEBI" id="CHEBI:17855"/>
        <dbReference type="ChEBI" id="CHEBI:18035"/>
        <dbReference type="ChEBI" id="CHEBI:28868"/>
        <dbReference type="EC" id="3.1.1.3"/>
    </reaction>
</comment>
<accession>A0A0D0AA42</accession>
<evidence type="ECO:0000259" key="20">
    <source>
        <dbReference type="Pfam" id="PF01764"/>
    </source>
</evidence>
<dbReference type="PANTHER" id="PTHR47175:SF2">
    <property type="entry name" value="LIPASE ATG15-RELATED"/>
    <property type="match status" value="1"/>
</dbReference>
<dbReference type="GO" id="GO:0034727">
    <property type="term" value="P:piecemeal microautophagy of the nucleus"/>
    <property type="evidence" value="ECO:0007669"/>
    <property type="project" value="TreeGrafter"/>
</dbReference>
<dbReference type="EMBL" id="KN833685">
    <property type="protein sequence ID" value="KIK31137.1"/>
    <property type="molecule type" value="Genomic_DNA"/>
</dbReference>
<comment type="subcellular location">
    <subcellularLocation>
        <location evidence="3">Endosome</location>
        <location evidence="3">Multivesicular body membrane</location>
        <topology evidence="3">Single-pass type II membrane protein</topology>
    </subcellularLocation>
    <subcellularLocation>
        <location evidence="2">Prevacuolar compartment membrane</location>
        <topology evidence="2">Single-pass type II membrane protein</topology>
    </subcellularLocation>
</comment>
<dbReference type="PANTHER" id="PTHR47175">
    <property type="entry name" value="LIPASE ATG15-RELATED"/>
    <property type="match status" value="1"/>
</dbReference>
<dbReference type="GO" id="GO:0046461">
    <property type="term" value="P:neutral lipid catabolic process"/>
    <property type="evidence" value="ECO:0007669"/>
    <property type="project" value="TreeGrafter"/>
</dbReference>
<evidence type="ECO:0000256" key="16">
    <source>
        <dbReference type="ARBA" id="ARBA00023180"/>
    </source>
</evidence>
<dbReference type="OrthoDB" id="58570at2759"/>
<dbReference type="CDD" id="cd00519">
    <property type="entry name" value="Lipase_3"/>
    <property type="match status" value="1"/>
</dbReference>
<dbReference type="GO" id="GO:0006660">
    <property type="term" value="P:phosphatidylserine catabolic process"/>
    <property type="evidence" value="ECO:0007669"/>
    <property type="project" value="TreeGrafter"/>
</dbReference>
<gene>
    <name evidence="21" type="ORF">PISMIDRAFT_133835</name>
</gene>
<keyword evidence="12" id="KW-1133">Transmembrane helix</keyword>
<evidence type="ECO:0000256" key="11">
    <source>
        <dbReference type="ARBA" id="ARBA00022968"/>
    </source>
</evidence>
<feature type="signal peptide" evidence="19">
    <location>
        <begin position="1"/>
        <end position="21"/>
    </location>
</feature>
<evidence type="ECO:0000256" key="5">
    <source>
        <dbReference type="ARBA" id="ARBA00011137"/>
    </source>
</evidence>
<reference evidence="21 22" key="1">
    <citation type="submission" date="2014-04" db="EMBL/GenBank/DDBJ databases">
        <authorList>
            <consortium name="DOE Joint Genome Institute"/>
            <person name="Kuo A."/>
            <person name="Kohler A."/>
            <person name="Costa M.D."/>
            <person name="Nagy L.G."/>
            <person name="Floudas D."/>
            <person name="Copeland A."/>
            <person name="Barry K.W."/>
            <person name="Cichocki N."/>
            <person name="Veneault-Fourrey C."/>
            <person name="LaButti K."/>
            <person name="Lindquist E.A."/>
            <person name="Lipzen A."/>
            <person name="Lundell T."/>
            <person name="Morin E."/>
            <person name="Murat C."/>
            <person name="Sun H."/>
            <person name="Tunlid A."/>
            <person name="Henrissat B."/>
            <person name="Grigoriev I.V."/>
            <person name="Hibbett D.S."/>
            <person name="Martin F."/>
            <person name="Nordberg H.P."/>
            <person name="Cantor M.N."/>
            <person name="Hua S.X."/>
        </authorList>
    </citation>
    <scope>NUCLEOTIDE SEQUENCE [LARGE SCALE GENOMIC DNA]</scope>
    <source>
        <strain evidence="21 22">441</strain>
    </source>
</reference>
<dbReference type="HOGENOM" id="CLU_028295_1_1_1"/>
<organism evidence="21 22">
    <name type="scientific">Pisolithus microcarpus 441</name>
    <dbReference type="NCBI Taxonomy" id="765257"/>
    <lineage>
        <taxon>Eukaryota</taxon>
        <taxon>Fungi</taxon>
        <taxon>Dikarya</taxon>
        <taxon>Basidiomycota</taxon>
        <taxon>Agaricomycotina</taxon>
        <taxon>Agaricomycetes</taxon>
        <taxon>Agaricomycetidae</taxon>
        <taxon>Boletales</taxon>
        <taxon>Sclerodermatineae</taxon>
        <taxon>Pisolithaceae</taxon>
        <taxon>Pisolithus</taxon>
    </lineage>
</organism>
<keyword evidence="9" id="KW-0378">Hydrolase</keyword>
<dbReference type="GO" id="GO:0032585">
    <property type="term" value="C:multivesicular body membrane"/>
    <property type="evidence" value="ECO:0007669"/>
    <property type="project" value="UniProtKB-SubCell"/>
</dbReference>
<dbReference type="SUPFAM" id="SSF53474">
    <property type="entry name" value="alpha/beta-Hydrolases"/>
    <property type="match status" value="1"/>
</dbReference>
<evidence type="ECO:0000256" key="1">
    <source>
        <dbReference type="ARBA" id="ARBA00001024"/>
    </source>
</evidence>
<evidence type="ECO:0000256" key="9">
    <source>
        <dbReference type="ARBA" id="ARBA00022801"/>
    </source>
</evidence>
<keyword evidence="19" id="KW-0732">Signal</keyword>
<keyword evidence="11" id="KW-0735">Signal-anchor</keyword>
<dbReference type="GO" id="GO:0034496">
    <property type="term" value="P:multivesicular body membrane disassembly"/>
    <property type="evidence" value="ECO:0007669"/>
    <property type="project" value="TreeGrafter"/>
</dbReference>
<comment type="similarity">
    <text evidence="4">Belongs to the AB hydrolase superfamily. Lipase family.</text>
</comment>
<dbReference type="STRING" id="765257.A0A0D0AA42"/>
<evidence type="ECO:0000256" key="4">
    <source>
        <dbReference type="ARBA" id="ARBA00010701"/>
    </source>
</evidence>
<dbReference type="GO" id="GO:0004806">
    <property type="term" value="F:triacylglycerol lipase activity"/>
    <property type="evidence" value="ECO:0007669"/>
    <property type="project" value="UniProtKB-EC"/>
</dbReference>
<evidence type="ECO:0000256" key="18">
    <source>
        <dbReference type="ARBA" id="ARBA00029828"/>
    </source>
</evidence>
<dbReference type="EC" id="3.1.1.3" evidence="6"/>
<keyword evidence="22" id="KW-1185">Reference proteome</keyword>
<evidence type="ECO:0000256" key="10">
    <source>
        <dbReference type="ARBA" id="ARBA00022963"/>
    </source>
</evidence>
<keyword evidence="7" id="KW-0812">Transmembrane</keyword>
<keyword evidence="13" id="KW-0072">Autophagy</keyword>
<keyword evidence="14" id="KW-0443">Lipid metabolism</keyword>
<evidence type="ECO:0000256" key="7">
    <source>
        <dbReference type="ARBA" id="ARBA00022692"/>
    </source>
</evidence>
<evidence type="ECO:0000256" key="8">
    <source>
        <dbReference type="ARBA" id="ARBA00022753"/>
    </source>
</evidence>
<evidence type="ECO:0000313" key="21">
    <source>
        <dbReference type="EMBL" id="KIK31137.1"/>
    </source>
</evidence>